<keyword evidence="2" id="KW-1185">Reference proteome</keyword>
<organism evidence="1 2">
    <name type="scientific">Paraburkholderia sartisoli</name>
    <dbReference type="NCBI Taxonomy" id="83784"/>
    <lineage>
        <taxon>Bacteria</taxon>
        <taxon>Pseudomonadati</taxon>
        <taxon>Pseudomonadota</taxon>
        <taxon>Betaproteobacteria</taxon>
        <taxon>Burkholderiales</taxon>
        <taxon>Burkholderiaceae</taxon>
        <taxon>Paraburkholderia</taxon>
    </lineage>
</organism>
<proteinExistence type="predicted"/>
<dbReference type="Proteomes" id="UP000198638">
    <property type="component" value="Unassembled WGS sequence"/>
</dbReference>
<gene>
    <name evidence="1" type="ORF">SAMN05192564_1011176</name>
</gene>
<dbReference type="EMBL" id="FNRQ01000001">
    <property type="protein sequence ID" value="SEA35002.1"/>
    <property type="molecule type" value="Genomic_DNA"/>
</dbReference>
<sequence length="35" mass="3801">MRSTLKCGLLLQALTKFEGSGCNVTLRMTLDSPES</sequence>
<protein>
    <submittedName>
        <fullName evidence="1">Uncharacterized protein</fullName>
    </submittedName>
</protein>
<evidence type="ECO:0000313" key="2">
    <source>
        <dbReference type="Proteomes" id="UP000198638"/>
    </source>
</evidence>
<name>A0A1H4AHD6_9BURK</name>
<evidence type="ECO:0000313" key="1">
    <source>
        <dbReference type="EMBL" id="SEA35002.1"/>
    </source>
</evidence>
<dbReference type="STRING" id="83784.SAMN05192564_1011176"/>
<accession>A0A1H4AHD6</accession>
<dbReference type="AlphaFoldDB" id="A0A1H4AHD6"/>
<reference evidence="2" key="1">
    <citation type="submission" date="2016-10" db="EMBL/GenBank/DDBJ databases">
        <authorList>
            <person name="Varghese N."/>
            <person name="Submissions S."/>
        </authorList>
    </citation>
    <scope>NUCLEOTIDE SEQUENCE [LARGE SCALE GENOMIC DNA]</scope>
    <source>
        <strain evidence="2">LMG 24000</strain>
    </source>
</reference>